<dbReference type="EMBL" id="CM000764">
    <property type="protein sequence ID" value="KXG28901.1"/>
    <property type="molecule type" value="Genomic_DNA"/>
</dbReference>
<keyword evidence="3" id="KW-1185">Reference proteome</keyword>
<dbReference type="Gramene" id="KXG28901">
    <property type="protein sequence ID" value="KXG28901"/>
    <property type="gene ID" value="SORBI_3005G181500"/>
</dbReference>
<dbReference type="PANTHER" id="PTHR35166">
    <property type="entry name" value="OS05G0193700 PROTEIN-RELATED"/>
    <property type="match status" value="1"/>
</dbReference>
<evidence type="ECO:0000313" key="3">
    <source>
        <dbReference type="Proteomes" id="UP000000768"/>
    </source>
</evidence>
<reference evidence="3" key="2">
    <citation type="journal article" date="2018" name="Plant J.">
        <title>The Sorghum bicolor reference genome: improved assembly, gene annotations, a transcriptome atlas, and signatures of genome organization.</title>
        <authorList>
            <person name="McCormick R.F."/>
            <person name="Truong S.K."/>
            <person name="Sreedasyam A."/>
            <person name="Jenkins J."/>
            <person name="Shu S."/>
            <person name="Sims D."/>
            <person name="Kennedy M."/>
            <person name="Amirebrahimi M."/>
            <person name="Weers B.D."/>
            <person name="McKinley B."/>
            <person name="Mattison A."/>
            <person name="Morishige D.T."/>
            <person name="Grimwood J."/>
            <person name="Schmutz J."/>
            <person name="Mullet J.E."/>
        </authorList>
    </citation>
    <scope>NUCLEOTIDE SEQUENCE [LARGE SCALE GENOMIC DNA]</scope>
    <source>
        <strain evidence="3">cv. BTx623</strain>
    </source>
</reference>
<feature type="region of interest" description="Disordered" evidence="1">
    <location>
        <begin position="47"/>
        <end position="109"/>
    </location>
</feature>
<evidence type="ECO:0000313" key="2">
    <source>
        <dbReference type="EMBL" id="KXG28901.1"/>
    </source>
</evidence>
<organism evidence="2 3">
    <name type="scientific">Sorghum bicolor</name>
    <name type="common">Sorghum</name>
    <name type="synonym">Sorghum vulgare</name>
    <dbReference type="NCBI Taxonomy" id="4558"/>
    <lineage>
        <taxon>Eukaryota</taxon>
        <taxon>Viridiplantae</taxon>
        <taxon>Streptophyta</taxon>
        <taxon>Embryophyta</taxon>
        <taxon>Tracheophyta</taxon>
        <taxon>Spermatophyta</taxon>
        <taxon>Magnoliopsida</taxon>
        <taxon>Liliopsida</taxon>
        <taxon>Poales</taxon>
        <taxon>Poaceae</taxon>
        <taxon>PACMAD clade</taxon>
        <taxon>Panicoideae</taxon>
        <taxon>Andropogonodae</taxon>
        <taxon>Andropogoneae</taxon>
        <taxon>Sorghinae</taxon>
        <taxon>Sorghum</taxon>
    </lineage>
</organism>
<protein>
    <submittedName>
        <fullName evidence="2">Uncharacterized protein</fullName>
    </submittedName>
</protein>
<dbReference type="eggNOG" id="ENOG502T889">
    <property type="taxonomic scope" value="Eukaryota"/>
</dbReference>
<dbReference type="InParanoid" id="A0A1B6PTC6"/>
<feature type="compositionally biased region" description="Acidic residues" evidence="1">
    <location>
        <begin position="245"/>
        <end position="267"/>
    </location>
</feature>
<reference evidence="2 3" key="1">
    <citation type="journal article" date="2009" name="Nature">
        <title>The Sorghum bicolor genome and the diversification of grasses.</title>
        <authorList>
            <person name="Paterson A.H."/>
            <person name="Bowers J.E."/>
            <person name="Bruggmann R."/>
            <person name="Dubchak I."/>
            <person name="Grimwood J."/>
            <person name="Gundlach H."/>
            <person name="Haberer G."/>
            <person name="Hellsten U."/>
            <person name="Mitros T."/>
            <person name="Poliakov A."/>
            <person name="Schmutz J."/>
            <person name="Spannagl M."/>
            <person name="Tang H."/>
            <person name="Wang X."/>
            <person name="Wicker T."/>
            <person name="Bharti A.K."/>
            <person name="Chapman J."/>
            <person name="Feltus F.A."/>
            <person name="Gowik U."/>
            <person name="Grigoriev I.V."/>
            <person name="Lyons E."/>
            <person name="Maher C.A."/>
            <person name="Martis M."/>
            <person name="Narechania A."/>
            <person name="Otillar R.P."/>
            <person name="Penning B.W."/>
            <person name="Salamov A.A."/>
            <person name="Wang Y."/>
            <person name="Zhang L."/>
            <person name="Carpita N.C."/>
            <person name="Freeling M."/>
            <person name="Gingle A.R."/>
            <person name="Hash C.T."/>
            <person name="Keller B."/>
            <person name="Klein P."/>
            <person name="Kresovich S."/>
            <person name="McCann M.C."/>
            <person name="Ming R."/>
            <person name="Peterson D.G."/>
            <person name="Mehboob-ur-Rahman"/>
            <person name="Ware D."/>
            <person name="Westhoff P."/>
            <person name="Mayer K.F."/>
            <person name="Messing J."/>
            <person name="Rokhsar D.S."/>
        </authorList>
    </citation>
    <scope>NUCLEOTIDE SEQUENCE [LARGE SCALE GENOMIC DNA]</scope>
    <source>
        <strain evidence="3">cv. BTx623</strain>
    </source>
</reference>
<proteinExistence type="predicted"/>
<dbReference type="Proteomes" id="UP000000768">
    <property type="component" value="Chromosome 5"/>
</dbReference>
<dbReference type="OMA" id="DNDRLPI"/>
<dbReference type="AlphaFoldDB" id="A0A1B6PTC6"/>
<accession>A0A1B6PTC6</accession>
<name>A0A1B6PTC6_SORBI</name>
<evidence type="ECO:0000256" key="1">
    <source>
        <dbReference type="SAM" id="MobiDB-lite"/>
    </source>
</evidence>
<dbReference type="PANTHER" id="PTHR35166:SF20">
    <property type="entry name" value="EXPRESSED PROTEIN"/>
    <property type="match status" value="1"/>
</dbReference>
<feature type="region of interest" description="Disordered" evidence="1">
    <location>
        <begin position="239"/>
        <end position="274"/>
    </location>
</feature>
<feature type="compositionally biased region" description="Basic residues" evidence="1">
    <location>
        <begin position="88"/>
        <end position="104"/>
    </location>
</feature>
<dbReference type="FunCoup" id="A0A1B6PTC6">
    <property type="interactions" value="159"/>
</dbReference>
<sequence>MTDDGIFTLPSDSDSDCLPAGISYRTREICQISLPIAVRFEVFRREGSDLPPMAGGEGSPRRRTGKSVEAAATGPPAPAPLRTCSSATKRKAASGRMPRPRALRKKETTSAAAAAVSACADADTEKAATRLPAKDIRWILAQVPESPPHRFQALKRSNPELVPRPGEEEDEKLMAMYGVTRALYEVKERLPKLQQWVRSELREKGFVEVGHEWFKRTAESRALSEREWPSIRAKLDELSLMDGPSLDDSESDSDDDEEDGEDDDDLDSVMKDYM</sequence>
<gene>
    <name evidence="2" type="ORF">SORBI_3005G181500</name>
</gene>